<organism evidence="1 2">
    <name type="scientific">Diphasiastrum complanatum</name>
    <name type="common">Issler's clubmoss</name>
    <name type="synonym">Lycopodium complanatum</name>
    <dbReference type="NCBI Taxonomy" id="34168"/>
    <lineage>
        <taxon>Eukaryota</taxon>
        <taxon>Viridiplantae</taxon>
        <taxon>Streptophyta</taxon>
        <taxon>Embryophyta</taxon>
        <taxon>Tracheophyta</taxon>
        <taxon>Lycopodiopsida</taxon>
        <taxon>Lycopodiales</taxon>
        <taxon>Lycopodiaceae</taxon>
        <taxon>Lycopodioideae</taxon>
        <taxon>Diphasiastrum</taxon>
    </lineage>
</organism>
<dbReference type="Proteomes" id="UP001162992">
    <property type="component" value="Chromosome 11"/>
</dbReference>
<gene>
    <name evidence="1" type="ORF">O6H91_11G027900</name>
</gene>
<evidence type="ECO:0000313" key="2">
    <source>
        <dbReference type="Proteomes" id="UP001162992"/>
    </source>
</evidence>
<proteinExistence type="predicted"/>
<reference evidence="2" key="1">
    <citation type="journal article" date="2024" name="Proc. Natl. Acad. Sci. U.S.A.">
        <title>Extraordinary preservation of gene collinearity over three hundred million years revealed in homosporous lycophytes.</title>
        <authorList>
            <person name="Li C."/>
            <person name="Wickell D."/>
            <person name="Kuo L.Y."/>
            <person name="Chen X."/>
            <person name="Nie B."/>
            <person name="Liao X."/>
            <person name="Peng D."/>
            <person name="Ji J."/>
            <person name="Jenkins J."/>
            <person name="Williams M."/>
            <person name="Shu S."/>
            <person name="Plott C."/>
            <person name="Barry K."/>
            <person name="Rajasekar S."/>
            <person name="Grimwood J."/>
            <person name="Han X."/>
            <person name="Sun S."/>
            <person name="Hou Z."/>
            <person name="He W."/>
            <person name="Dai G."/>
            <person name="Sun C."/>
            <person name="Schmutz J."/>
            <person name="Leebens-Mack J.H."/>
            <person name="Li F.W."/>
            <person name="Wang L."/>
        </authorList>
    </citation>
    <scope>NUCLEOTIDE SEQUENCE [LARGE SCALE GENOMIC DNA]</scope>
    <source>
        <strain evidence="2">cv. PW_Plant_1</strain>
    </source>
</reference>
<keyword evidence="2" id="KW-1185">Reference proteome</keyword>
<name>A0ACC2C7E1_DIPCM</name>
<evidence type="ECO:0000313" key="1">
    <source>
        <dbReference type="EMBL" id="KAJ7537919.1"/>
    </source>
</evidence>
<comment type="caution">
    <text evidence="1">The sequence shown here is derived from an EMBL/GenBank/DDBJ whole genome shotgun (WGS) entry which is preliminary data.</text>
</comment>
<accession>A0ACC2C7E1</accession>
<dbReference type="EMBL" id="CM055102">
    <property type="protein sequence ID" value="KAJ7537919.1"/>
    <property type="molecule type" value="Genomic_DNA"/>
</dbReference>
<sequence length="1499" mass="164773">MDNGSGKRKSDGVEITSLGALGKGPWARKYWSSSRGKDRYPYPVGYQAVRCYGGHNYSMEICEGKRGPLFLVTCEEGITCSGETPTSVWEKILRKKHVGAKKMLGRQSISGINGSEMFGFTDPVVQLLLRELIEVEKGLAGTSSSLCANSVACTSTAVNNVLKQSMSSNPIQAEVVMGQLADPVGCTESAGVAIEECVQHIPSQYKSIGLARHVIANEEAKDEMDQQKNIVDANLGLCKYSEHKAVWNEQTTTLQPVVSSIERMNGPLPMEEFLTSPPVIKLDTFQDGHDPLTSGLSKEERSHSEDHDSKQHLLQKVIQENDSRELVGFDSCMQIEAPSMPMQDRFEPANLPSVMGDDIAEPLIVEGRLNRLARHVIASKEAKDEMDQQKTLFDANLGLRKYPEPETTQGEQITTLVPVVSSVERVDGPLSMEEFLPSFPFMKLDIFQNGHDPLTSGLSKEEGSHSEDHDFTQNLSQKVIQENDSRKLVGLDSCRQVEAPRIPMQDGFEPASLPLGMGDAEHLIVEGNLNRLARHVIATEEASMDQQKIDVDANLGSRRYPEQETVQSEQTTTLQAVVSSVENVDDPLPMEEFLALSSVMKVDLFQNGHDPLNSGLCKEEGSHSEDHDFKQRISQKAIQENDSRQLVGFDSCMQIEPPSMLMQDRVEPAHLPSVTKDDTAEHLIVEGRLNKLGVATVLSPSCDIDLSSDTLPEGRDSLEGNNDINVSGEEEISMIVSSENQSQKTESESLGQELTTSMVAILLPQAMPLLRKKSTKGRRKRIKLSIEKSCHDNHRTCRTLQEGPESAVAVPECSPATYKSTREPFDRIKLNAEGGICQSVTLGGNFNQNIDLDGDQFLSEDLNIEGDICQSVTLGGNFNQYIDLDGDQFLSEGQSLSVQPAVEGPMEKHLNLLASKVDASDNLMTPDIDSNAALMLTVNGKQNFQNALGSRACNEFVDSQTKQTQSCSKGNNLGQDMFGSVADFWTDTVNFGYEGTYSKNSATPSMVNDALPENLPAQRAFQEIGQATSECLKADINNIEEKFAVNEELVGDSLDYEGLPSFPQELVYSQILEPVVCLEHPLPVLAMCINVRGKYIRMCVCCGIANQQDRFLFLYNVLESKAALLGVIGTRIVKDFGKSLTSYCCVEECGIRFTPNGQQLVLLGCFQAPKGRNDHEDTQDLMPSSCVYASSTVNLFSFAAEKVRLEVSLETEQQIQCLSLPSAHILVAAGVQGYICCWKMDSTWRSFEEKFRLPSAHYKGVLFGSISRLLAVPGLPDRVLGCDISGSFAVWDLRNRVLLLSFQSNEYFFPKAYILDNRLLAWSGENNPTANFCSIKKMIKNGHTCSGKDVMVHAFEKQPNSFMPIPYFCLVVMAEVHKAMNEKPSIKDCVDQEICGKWTVGGWKMAALTKESAVVTGINLDDRASVATVMGRYGVAGVTNGKVYLWDILTGRRAIELLELEGSTITCIAAHQASASLAVAGEDGRVILYLCMLSAEKGC</sequence>
<protein>
    <submittedName>
        <fullName evidence="1">Uncharacterized protein</fullName>
    </submittedName>
</protein>